<feature type="transmembrane region" description="Helical" evidence="6">
    <location>
        <begin position="205"/>
        <end position="223"/>
    </location>
</feature>
<name>A0A934M3L1_9CLOT</name>
<dbReference type="Proteomes" id="UP000622687">
    <property type="component" value="Unassembled WGS sequence"/>
</dbReference>
<evidence type="ECO:0000256" key="4">
    <source>
        <dbReference type="ARBA" id="ARBA00022989"/>
    </source>
</evidence>
<evidence type="ECO:0000313" key="7">
    <source>
        <dbReference type="EMBL" id="MBI6873150.1"/>
    </source>
</evidence>
<accession>A0A934M3L1</accession>
<keyword evidence="5 6" id="KW-0472">Membrane</keyword>
<organism evidence="7 8">
    <name type="scientific">Clostridium aciditolerans</name>
    <dbReference type="NCBI Taxonomy" id="339861"/>
    <lineage>
        <taxon>Bacteria</taxon>
        <taxon>Bacillati</taxon>
        <taxon>Bacillota</taxon>
        <taxon>Clostridia</taxon>
        <taxon>Eubacteriales</taxon>
        <taxon>Clostridiaceae</taxon>
        <taxon>Clostridium</taxon>
    </lineage>
</organism>
<evidence type="ECO:0000256" key="6">
    <source>
        <dbReference type="SAM" id="Phobius"/>
    </source>
</evidence>
<dbReference type="GO" id="GO:0016020">
    <property type="term" value="C:membrane"/>
    <property type="evidence" value="ECO:0007669"/>
    <property type="project" value="UniProtKB-SubCell"/>
</dbReference>
<keyword evidence="3 6" id="KW-0812">Transmembrane</keyword>
<feature type="transmembrane region" description="Helical" evidence="6">
    <location>
        <begin position="229"/>
        <end position="249"/>
    </location>
</feature>
<comment type="caution">
    <text evidence="7">The sequence shown here is derived from an EMBL/GenBank/DDBJ whole genome shotgun (WGS) entry which is preliminary data.</text>
</comment>
<evidence type="ECO:0000256" key="1">
    <source>
        <dbReference type="ARBA" id="ARBA00004141"/>
    </source>
</evidence>
<dbReference type="RefSeq" id="WP_211142618.1">
    <property type="nucleotide sequence ID" value="NZ_JAEEGB010000011.1"/>
</dbReference>
<feature type="transmembrane region" description="Helical" evidence="6">
    <location>
        <begin position="299"/>
        <end position="328"/>
    </location>
</feature>
<comment type="similarity">
    <text evidence="2">Belongs to the autoinducer-2 exporter (AI-2E) (TC 2.A.86) family.</text>
</comment>
<feature type="transmembrane region" description="Helical" evidence="6">
    <location>
        <begin position="66"/>
        <end position="85"/>
    </location>
</feature>
<dbReference type="InterPro" id="IPR002549">
    <property type="entry name" value="AI-2E-like"/>
</dbReference>
<dbReference type="PANTHER" id="PTHR21716:SF62">
    <property type="entry name" value="TRANSPORT PROTEIN YDBI-RELATED"/>
    <property type="match status" value="1"/>
</dbReference>
<proteinExistence type="inferred from homology"/>
<feature type="transmembrane region" description="Helical" evidence="6">
    <location>
        <begin position="138"/>
        <end position="164"/>
    </location>
</feature>
<sequence length="338" mass="39036">MEFVKSLWEKEITRKLFAFILIIFIVYFLRKVIDLFLLTFLFTYLIYNVQEFIINRLKSFIKINQLFITITVYSVIFILLGYFIYKFVPIIISQSISIINEFNDVKFKTNINQIEEYLFPLIGKFDIEGYIKNEANSIFQFIASIGKWGINILLSLILSLFFMLEKSRVEYFLKKFENSRISNISKYLKSFGINFLKSFGKVVQVQILIAVTNTVLSITALSIMGFPQLIALAFMIFMFSLIPVAGTIVSLVPLSIIAYNIGGIVKVIYVLAVIALLYLLESYVLNPQFMSVKTHIPVFIVFVILIISEHFIGIWGILIGIPLFMFILDLLDVNLNRS</sequence>
<feature type="transmembrane region" description="Helical" evidence="6">
    <location>
        <begin position="256"/>
        <end position="279"/>
    </location>
</feature>
<dbReference type="GO" id="GO:0055085">
    <property type="term" value="P:transmembrane transport"/>
    <property type="evidence" value="ECO:0007669"/>
    <property type="project" value="TreeGrafter"/>
</dbReference>
<gene>
    <name evidence="7" type="ORF">I6U51_10585</name>
</gene>
<reference evidence="7" key="1">
    <citation type="submission" date="2020-12" db="EMBL/GenBank/DDBJ databases">
        <title>Clostridium thailandense sp. nov., a novel acetogenic bacterium isolated from peat land soil in Thailand.</title>
        <authorList>
            <person name="Chaikitkaew S."/>
            <person name="Birkeland N.K."/>
        </authorList>
    </citation>
    <scope>NUCLEOTIDE SEQUENCE</scope>
    <source>
        <strain evidence="7">DSM 17425</strain>
    </source>
</reference>
<protein>
    <submittedName>
        <fullName evidence="7">AI-2E family transporter</fullName>
    </submittedName>
</protein>
<evidence type="ECO:0000313" key="8">
    <source>
        <dbReference type="Proteomes" id="UP000622687"/>
    </source>
</evidence>
<keyword evidence="8" id="KW-1185">Reference proteome</keyword>
<comment type="subcellular location">
    <subcellularLocation>
        <location evidence="1">Membrane</location>
        <topology evidence="1">Multi-pass membrane protein</topology>
    </subcellularLocation>
</comment>
<evidence type="ECO:0000256" key="5">
    <source>
        <dbReference type="ARBA" id="ARBA00023136"/>
    </source>
</evidence>
<dbReference type="AlphaFoldDB" id="A0A934M3L1"/>
<evidence type="ECO:0000256" key="3">
    <source>
        <dbReference type="ARBA" id="ARBA00022692"/>
    </source>
</evidence>
<dbReference type="Pfam" id="PF01594">
    <property type="entry name" value="AI-2E_transport"/>
    <property type="match status" value="1"/>
</dbReference>
<evidence type="ECO:0000256" key="2">
    <source>
        <dbReference type="ARBA" id="ARBA00009773"/>
    </source>
</evidence>
<dbReference type="EMBL" id="JAEEGB010000011">
    <property type="protein sequence ID" value="MBI6873150.1"/>
    <property type="molecule type" value="Genomic_DNA"/>
</dbReference>
<keyword evidence="4 6" id="KW-1133">Transmembrane helix</keyword>
<dbReference type="PANTHER" id="PTHR21716">
    <property type="entry name" value="TRANSMEMBRANE PROTEIN"/>
    <property type="match status" value="1"/>
</dbReference>